<sequence>MRILIDGYNLMYAAGLMPPRGRSLSPAQFRKLRTRLLDRIAEGLPEVDAHQTVVVFDASVKPPDDPALSREETHRGIRARYAQEAHSADDALEDLIHDHPTPRTLTVVSSDNRIRLAAKHRKCVVLRSDEFLDRLDAYRAEEDRRARRSRLGIPATIVPPTKKGPLSPEEEARLYGLDERETGFWLREFSELAHDPQTRAALNPEPEGLISEEDIDRIAREIEIEFDRHMQGTSDPRRAGRRPPRPRSGQC</sequence>
<dbReference type="AlphaFoldDB" id="E8R4R5"/>
<name>E8R4R5_ISOPI</name>
<dbReference type="InParanoid" id="E8R4R5"/>
<feature type="compositionally biased region" description="Basic and acidic residues" evidence="1">
    <location>
        <begin position="225"/>
        <end position="238"/>
    </location>
</feature>
<feature type="region of interest" description="Disordered" evidence="1">
    <location>
        <begin position="225"/>
        <end position="251"/>
    </location>
</feature>
<evidence type="ECO:0000313" key="3">
    <source>
        <dbReference type="Proteomes" id="UP000008631"/>
    </source>
</evidence>
<dbReference type="HOGENOM" id="CLU_1105989_0_0_0"/>
<evidence type="ECO:0008006" key="4">
    <source>
        <dbReference type="Google" id="ProtNLM"/>
    </source>
</evidence>
<dbReference type="EMBL" id="CP002353">
    <property type="protein sequence ID" value="ADV60656.1"/>
    <property type="molecule type" value="Genomic_DNA"/>
</dbReference>
<dbReference type="RefSeq" id="WP_013562945.1">
    <property type="nucleotide sequence ID" value="NC_014962.1"/>
</dbReference>
<proteinExistence type="predicted"/>
<dbReference type="STRING" id="575540.Isop_0059"/>
<evidence type="ECO:0000313" key="2">
    <source>
        <dbReference type="EMBL" id="ADV60656.1"/>
    </source>
</evidence>
<evidence type="ECO:0000256" key="1">
    <source>
        <dbReference type="SAM" id="MobiDB-lite"/>
    </source>
</evidence>
<dbReference type="Proteomes" id="UP000008631">
    <property type="component" value="Chromosome"/>
</dbReference>
<keyword evidence="3" id="KW-1185">Reference proteome</keyword>
<dbReference type="KEGG" id="ipa:Isop_0059"/>
<dbReference type="Pfam" id="PF05991">
    <property type="entry name" value="NYN_YacP"/>
    <property type="match status" value="1"/>
</dbReference>
<reference key="1">
    <citation type="submission" date="2010-11" db="EMBL/GenBank/DDBJ databases">
        <title>The complete sequence of chromosome of Isophaera pallida ATCC 43644.</title>
        <authorList>
            <consortium name="US DOE Joint Genome Institute (JGI-PGF)"/>
            <person name="Lucas S."/>
            <person name="Copeland A."/>
            <person name="Lapidus A."/>
            <person name="Bruce D."/>
            <person name="Goodwin L."/>
            <person name="Pitluck S."/>
            <person name="Kyrpides N."/>
            <person name="Mavromatis K."/>
            <person name="Pagani I."/>
            <person name="Ivanova N."/>
            <person name="Saunders E."/>
            <person name="Brettin T."/>
            <person name="Detter J.C."/>
            <person name="Han C."/>
            <person name="Tapia R."/>
            <person name="Land M."/>
            <person name="Hauser L."/>
            <person name="Markowitz V."/>
            <person name="Cheng J.-F."/>
            <person name="Hugenholtz P."/>
            <person name="Woyke T."/>
            <person name="Wu D."/>
            <person name="Eisen J.A."/>
        </authorList>
    </citation>
    <scope>NUCLEOTIDE SEQUENCE</scope>
    <source>
        <strain>ATCC 43644</strain>
    </source>
</reference>
<reference evidence="2 3" key="2">
    <citation type="journal article" date="2011" name="Stand. Genomic Sci.">
        <title>Complete genome sequence of Isosphaera pallida type strain (IS1B).</title>
        <authorList>
            <consortium name="US DOE Joint Genome Institute (JGI-PGF)"/>
            <person name="Goker M."/>
            <person name="Cleland D."/>
            <person name="Saunders E."/>
            <person name="Lapidus A."/>
            <person name="Nolan M."/>
            <person name="Lucas S."/>
            <person name="Hammon N."/>
            <person name="Deshpande S."/>
            <person name="Cheng J.F."/>
            <person name="Tapia R."/>
            <person name="Han C."/>
            <person name="Goodwin L."/>
            <person name="Pitluck S."/>
            <person name="Liolios K."/>
            <person name="Pagani I."/>
            <person name="Ivanova N."/>
            <person name="Mavromatis K."/>
            <person name="Pati A."/>
            <person name="Chen A."/>
            <person name="Palaniappan K."/>
            <person name="Land M."/>
            <person name="Hauser L."/>
            <person name="Chang Y.J."/>
            <person name="Jeffries C.D."/>
            <person name="Detter J.C."/>
            <person name="Beck B."/>
            <person name="Woyke T."/>
            <person name="Bristow J."/>
            <person name="Eisen J.A."/>
            <person name="Markowitz V."/>
            <person name="Hugenholtz P."/>
            <person name="Kyrpides N.C."/>
            <person name="Klenk H.P."/>
        </authorList>
    </citation>
    <scope>NUCLEOTIDE SEQUENCE [LARGE SCALE GENOMIC DNA]</scope>
    <source>
        <strain evidence="3">ATCC 43644 / DSM 9630 / IS1B</strain>
    </source>
</reference>
<protein>
    <recommendedName>
        <fullName evidence="4">YacP-like NYN domain protein</fullName>
    </recommendedName>
</protein>
<accession>E8R4R5</accession>
<gene>
    <name evidence="2" type="ordered locus">Isop_0059</name>
</gene>
<organism evidence="2 3">
    <name type="scientific">Isosphaera pallida (strain ATCC 43644 / DSM 9630 / IS1B)</name>
    <dbReference type="NCBI Taxonomy" id="575540"/>
    <lineage>
        <taxon>Bacteria</taxon>
        <taxon>Pseudomonadati</taxon>
        <taxon>Planctomycetota</taxon>
        <taxon>Planctomycetia</taxon>
        <taxon>Isosphaerales</taxon>
        <taxon>Isosphaeraceae</taxon>
        <taxon>Isosphaera</taxon>
    </lineage>
</organism>
<dbReference type="InterPro" id="IPR010298">
    <property type="entry name" value="YacP-like"/>
</dbReference>
<dbReference type="eggNOG" id="COG3688">
    <property type="taxonomic scope" value="Bacteria"/>
</dbReference>